<evidence type="ECO:0000256" key="1">
    <source>
        <dbReference type="ARBA" id="ARBA00011900"/>
    </source>
</evidence>
<dbReference type="GO" id="GO:0009307">
    <property type="term" value="P:DNA restriction-modification system"/>
    <property type="evidence" value="ECO:0007669"/>
    <property type="project" value="UniProtKB-KW"/>
</dbReference>
<keyword evidence="4" id="KW-0949">S-adenosyl-L-methionine</keyword>
<dbReference type="SUPFAM" id="SSF53335">
    <property type="entry name" value="S-adenosyl-L-methionine-dependent methyltransferases"/>
    <property type="match status" value="1"/>
</dbReference>
<dbReference type="PROSITE" id="PS00092">
    <property type="entry name" value="N6_MTASE"/>
    <property type="match status" value="1"/>
</dbReference>
<dbReference type="PANTHER" id="PTHR33841:SF6">
    <property type="entry name" value="TYPE II METHYLTRANSFERASE M.HINDII"/>
    <property type="match status" value="1"/>
</dbReference>
<dbReference type="InterPro" id="IPR029063">
    <property type="entry name" value="SAM-dependent_MTases_sf"/>
</dbReference>
<evidence type="ECO:0000256" key="2">
    <source>
        <dbReference type="ARBA" id="ARBA00022603"/>
    </source>
</evidence>
<keyword evidence="9" id="KW-0540">Nuclease</keyword>
<dbReference type="InterPro" id="IPR011639">
    <property type="entry name" value="MethylTrfase_TaqI-like_dom"/>
</dbReference>
<keyword evidence="9" id="KW-0255">Endonuclease</keyword>
<keyword evidence="2" id="KW-0489">Methyltransferase</keyword>
<feature type="domain" description="Type II methyltransferase M.TaqI-like" evidence="8">
    <location>
        <begin position="87"/>
        <end position="269"/>
    </location>
</feature>
<organism evidence="9 10">
    <name type="scientific">Capnocytophaga sputigena</name>
    <dbReference type="NCBI Taxonomy" id="1019"/>
    <lineage>
        <taxon>Bacteria</taxon>
        <taxon>Pseudomonadati</taxon>
        <taxon>Bacteroidota</taxon>
        <taxon>Flavobacteriia</taxon>
        <taxon>Flavobacteriales</taxon>
        <taxon>Flavobacteriaceae</taxon>
        <taxon>Capnocytophaga</taxon>
    </lineage>
</organism>
<keyword evidence="6" id="KW-0238">DNA-binding</keyword>
<evidence type="ECO:0000256" key="4">
    <source>
        <dbReference type="ARBA" id="ARBA00022691"/>
    </source>
</evidence>
<evidence type="ECO:0000256" key="5">
    <source>
        <dbReference type="ARBA" id="ARBA00022747"/>
    </source>
</evidence>
<gene>
    <name evidence="9" type="ORF">CGC59_08980</name>
</gene>
<dbReference type="GO" id="GO:0003677">
    <property type="term" value="F:DNA binding"/>
    <property type="evidence" value="ECO:0007669"/>
    <property type="project" value="UniProtKB-KW"/>
</dbReference>
<protein>
    <recommendedName>
        <fullName evidence="1">site-specific DNA-methyltransferase (adenine-specific)</fullName>
        <ecNumber evidence="1">2.1.1.72</ecNumber>
    </recommendedName>
</protein>
<dbReference type="REBASE" id="218421">
    <property type="entry name" value="M2.CspH4486ORF8975P"/>
</dbReference>
<proteinExistence type="predicted"/>
<dbReference type="InterPro" id="IPR050953">
    <property type="entry name" value="N4_N6_ade-DNA_methylase"/>
</dbReference>
<dbReference type="GO" id="GO:0009007">
    <property type="term" value="F:site-specific DNA-methyltransferase (adenine-specific) activity"/>
    <property type="evidence" value="ECO:0007669"/>
    <property type="project" value="UniProtKB-EC"/>
</dbReference>
<accession>A0A250F3U0</accession>
<keyword evidence="5" id="KW-0680">Restriction system</keyword>
<comment type="catalytic activity">
    <reaction evidence="7">
        <text>a 2'-deoxyadenosine in DNA + S-adenosyl-L-methionine = an N(6)-methyl-2'-deoxyadenosine in DNA + S-adenosyl-L-homocysteine + H(+)</text>
        <dbReference type="Rhea" id="RHEA:15197"/>
        <dbReference type="Rhea" id="RHEA-COMP:12418"/>
        <dbReference type="Rhea" id="RHEA-COMP:12419"/>
        <dbReference type="ChEBI" id="CHEBI:15378"/>
        <dbReference type="ChEBI" id="CHEBI:57856"/>
        <dbReference type="ChEBI" id="CHEBI:59789"/>
        <dbReference type="ChEBI" id="CHEBI:90615"/>
        <dbReference type="ChEBI" id="CHEBI:90616"/>
        <dbReference type="EC" id="2.1.1.72"/>
    </reaction>
</comment>
<dbReference type="Proteomes" id="UP000217334">
    <property type="component" value="Chromosome"/>
</dbReference>
<dbReference type="Gene3D" id="3.40.50.150">
    <property type="entry name" value="Vaccinia Virus protein VP39"/>
    <property type="match status" value="1"/>
</dbReference>
<keyword evidence="3" id="KW-0808">Transferase</keyword>
<dbReference type="EMBL" id="CP022383">
    <property type="protein sequence ID" value="ATA79802.1"/>
    <property type="molecule type" value="Genomic_DNA"/>
</dbReference>
<evidence type="ECO:0000256" key="7">
    <source>
        <dbReference type="ARBA" id="ARBA00047942"/>
    </source>
</evidence>
<sequence length="523" mass="60637">MNQQPHTPDILECLANLSNDEVFTSVTTANRMLDTLPTHLWSDPNAKFLDPFTKSGVFLREITKRLMKGLATAIPDEQERLDHILGQQLYGIGITRLTALTARRTLYCSKDTTELEHCLTDIFAQQVNPDGNIYFEPCEHTFVKGKCTYCGATEKEFGVKQRTALEQHAYLFIHNKNPYKEMQFDVIIGNPPYQLNVGNEKGNSSKAKAIYHLFIEQAIKLNPKYICMITPSRWMTRSTEGISDKWVDEMLNSNKFRIMHDFLSAKNIFSGTPPEGGVNYFLWDRDYEGKCDYYLYTDINEKSIHRKEYLNSDDIGIVIRDIHAVFILDKIGEIEGDYKVNNNFSDLVSPKDFFTNKKLLTSSWKEFSKEKTKEYSIRYYLNKKVAEIGYVKESQIPKNKRTKDLHKIFIPAANGSPNKVLGIPFYGEPNSVCSQTYLVIGYNPNKHHFTQQECENIIGYIKTRFFRYLVSIKKKTQNGPRGVYQFVPLQDFTEEWTDEKLYKKYGLTTEEIAYIEEKIDVME</sequence>
<keyword evidence="9" id="KW-0378">Hydrolase</keyword>
<dbReference type="AlphaFoldDB" id="A0A250F3U0"/>
<dbReference type="InterPro" id="IPR002052">
    <property type="entry name" value="DNA_methylase_N6_adenine_CS"/>
</dbReference>
<evidence type="ECO:0000313" key="10">
    <source>
        <dbReference type="Proteomes" id="UP000217334"/>
    </source>
</evidence>
<evidence type="ECO:0000259" key="8">
    <source>
        <dbReference type="Pfam" id="PF07669"/>
    </source>
</evidence>
<dbReference type="EC" id="2.1.1.72" evidence="1"/>
<evidence type="ECO:0000256" key="3">
    <source>
        <dbReference type="ARBA" id="ARBA00022679"/>
    </source>
</evidence>
<dbReference type="GO" id="GO:0004519">
    <property type="term" value="F:endonuclease activity"/>
    <property type="evidence" value="ECO:0007669"/>
    <property type="project" value="UniProtKB-KW"/>
</dbReference>
<dbReference type="PANTHER" id="PTHR33841">
    <property type="entry name" value="DNA METHYLTRANSFERASE YEEA-RELATED"/>
    <property type="match status" value="1"/>
</dbReference>
<evidence type="ECO:0000313" key="9">
    <source>
        <dbReference type="EMBL" id="ATA79802.1"/>
    </source>
</evidence>
<name>A0A250F3U0_CAPSP</name>
<reference evidence="10" key="1">
    <citation type="submission" date="2017-06" db="EMBL/GenBank/DDBJ databases">
        <title>Capnocytophaga spp. assemblies.</title>
        <authorList>
            <person name="Gulvik C.A."/>
        </authorList>
    </citation>
    <scope>NUCLEOTIDE SEQUENCE [LARGE SCALE GENOMIC DNA]</scope>
    <source>
        <strain evidence="10">H4486</strain>
    </source>
</reference>
<dbReference type="RefSeq" id="WP_095901664.1">
    <property type="nucleotide sequence ID" value="NZ_CP022383.1"/>
</dbReference>
<dbReference type="GO" id="GO:0032259">
    <property type="term" value="P:methylation"/>
    <property type="evidence" value="ECO:0007669"/>
    <property type="project" value="UniProtKB-KW"/>
</dbReference>
<dbReference type="Pfam" id="PF07669">
    <property type="entry name" value="Eco57I"/>
    <property type="match status" value="1"/>
</dbReference>
<evidence type="ECO:0000256" key="6">
    <source>
        <dbReference type="ARBA" id="ARBA00023125"/>
    </source>
</evidence>